<sequence>MLSKMSERHAHLSRIRHLESTIRSSQYCPSRSIASPSRPVYATSTNSSLAPVAALASTASRTDAFLSPNLAVSKSLFGRPPPMTLLPTPLPVDVHSALDSFWYPRSTVQEAQNIIDACLYNCYDVPRAQVVFETIRRNMSDSDVFFEISVYNSFLRAYVDMASEHEVENRAKWVSDAWNLFAQCSADSVEPDANTYASMLLILVRFGQTATLAVPSAVHSLTFSELLSKAIGMNMSMAEIMNRLVVQYDIDTERSIIAKLAQQWAVQEGHHGAVLAELGQYVEQTQEEDPIAAFPAVRPVIKPDPELLGYRPKNRKVEESNESLLQADLFPSTPFNLENMRSSLNGIVAARRTLSEDPGSRQKLLESSAIEAAELRMKHDAEKLEGTSARSIREWMWQWLNTLTPRIEAEVAAIVAEEASRGVRYSQVQGALKPSVAPFLTLLKPKKMALITIMELLRLQGSGGVSEGMKTARAVICVGQAVELEHNVQVRKKLLNRHRQQHKDKLLDRDTLEEAGLGPIQHRREAAREEAKHESSFSPNWIQPIRVRVGSILVDALMDTATITRTGIHPRTGDLYTEEQPAFNHAYEYIRGRKLGVIKLNPEIAKHFAQPGAGTILHPRHLPMLVPPRPWVGHQDGAYIYNKTPVMRIKESQEQLRYLVAASNAGHLEFVYAGLDVLGSTPWVINQETFRVMLEVWNSGEGLAKIPPVSLDLEEPPKPDDYDTNLVSKNRYLADLKNLINARRNNHSDRCHVNYKLEIARAFVADRFYLPHNVDFRGRAYPIPPHLNHVGDDLSRGLLKFADSRPLGARGLRWLKIHLANVYGFDKASFDERENWVMDRMEDVCDSATKPLDGKRWWLGADDPWQCLATCMELRNALESPDPLAFESNLPVHQDGTCNGLQHYAALGGDQIGAQQVNLAVTDRPSDVYTYVANMVEQQIDADIAKGDEIAAILKGKISRKVVKQTVMTTVYGVTYVGARAQIERQLRDRKDIDRELVWAASAYIARKTLGSIDNLFSGAKKIQNWLHNTARLIAKSVPPARLEEAATLYTDNRGRSQLRSLKEQMTSVIWTTPMGLPIVQPYRKLKRKQIMTGLQSVYISDPNAPSEVNPVKQSSAFPPNFIHSLDATHMMLTALECRKKHLTFASVHDSYWTHASTVDTMSEIIRDTFIHLHSSDVMIKLRDEFNTRYKGYAIPLLSLNRSEIARINDETDITIQTSVKLTKKEAEQLVTSSRDDQGCDPAIKSGKLAEDAEDVEDAEEVSEDAEDSTPVMEYRDPVLVLPKGYSQDLAAEGSKALSLKKHRGRASAILGVPEHDSALPAYKQFVPLLSVLPPLPPKGDFSVETIKRSLYFFS</sequence>
<name>A0A9P6DPB4_9AGAM</name>
<evidence type="ECO:0000256" key="1">
    <source>
        <dbReference type="ARBA" id="ARBA00004173"/>
    </source>
</evidence>
<feature type="region of interest" description="Disordered" evidence="11">
    <location>
        <begin position="510"/>
        <end position="535"/>
    </location>
</feature>
<keyword evidence="14" id="KW-1185">Reference proteome</keyword>
<dbReference type="InterPro" id="IPR024075">
    <property type="entry name" value="DNA-dir_RNA_pol_helix_hairp_sf"/>
</dbReference>
<dbReference type="Gene3D" id="1.25.40.10">
    <property type="entry name" value="Tetratricopeptide repeat domain"/>
    <property type="match status" value="1"/>
</dbReference>
<reference evidence="13" key="1">
    <citation type="journal article" date="2020" name="Nat. Commun.">
        <title>Large-scale genome sequencing of mycorrhizal fungi provides insights into the early evolution of symbiotic traits.</title>
        <authorList>
            <person name="Miyauchi S."/>
            <person name="Kiss E."/>
            <person name="Kuo A."/>
            <person name="Drula E."/>
            <person name="Kohler A."/>
            <person name="Sanchez-Garcia M."/>
            <person name="Morin E."/>
            <person name="Andreopoulos B."/>
            <person name="Barry K.W."/>
            <person name="Bonito G."/>
            <person name="Buee M."/>
            <person name="Carver A."/>
            <person name="Chen C."/>
            <person name="Cichocki N."/>
            <person name="Clum A."/>
            <person name="Culley D."/>
            <person name="Crous P.W."/>
            <person name="Fauchery L."/>
            <person name="Girlanda M."/>
            <person name="Hayes R.D."/>
            <person name="Keri Z."/>
            <person name="LaButti K."/>
            <person name="Lipzen A."/>
            <person name="Lombard V."/>
            <person name="Magnuson J."/>
            <person name="Maillard F."/>
            <person name="Murat C."/>
            <person name="Nolan M."/>
            <person name="Ohm R.A."/>
            <person name="Pangilinan J."/>
            <person name="Pereira M.F."/>
            <person name="Perotto S."/>
            <person name="Peter M."/>
            <person name="Pfister S."/>
            <person name="Riley R."/>
            <person name="Sitrit Y."/>
            <person name="Stielow J.B."/>
            <person name="Szollosi G."/>
            <person name="Zifcakova L."/>
            <person name="Stursova M."/>
            <person name="Spatafora J.W."/>
            <person name="Tedersoo L."/>
            <person name="Vaario L.M."/>
            <person name="Yamada A."/>
            <person name="Yan M."/>
            <person name="Wang P."/>
            <person name="Xu J."/>
            <person name="Bruns T."/>
            <person name="Baldrian P."/>
            <person name="Vilgalys R."/>
            <person name="Dunand C."/>
            <person name="Henrissat B."/>
            <person name="Grigoriev I.V."/>
            <person name="Hibbett D."/>
            <person name="Nagy L.G."/>
            <person name="Martin F.M."/>
        </authorList>
    </citation>
    <scope>NUCLEOTIDE SEQUENCE</scope>
    <source>
        <strain evidence="13">UP504</strain>
    </source>
</reference>
<dbReference type="SUPFAM" id="SSF56672">
    <property type="entry name" value="DNA/RNA polymerases"/>
    <property type="match status" value="1"/>
</dbReference>
<comment type="caution">
    <text evidence="13">The sequence shown here is derived from an EMBL/GenBank/DDBJ whole genome shotgun (WGS) entry which is preliminary data.</text>
</comment>
<dbReference type="PANTHER" id="PTHR10102:SF0">
    <property type="entry name" value="DNA-DIRECTED RNA POLYMERASE, MITOCHONDRIAL"/>
    <property type="match status" value="1"/>
</dbReference>
<dbReference type="InterPro" id="IPR002092">
    <property type="entry name" value="DNA-dir_Rpol_phage-type"/>
</dbReference>
<dbReference type="Gene3D" id="1.10.1320.10">
    <property type="entry name" value="DNA-directed RNA polymerase, N-terminal domain"/>
    <property type="match status" value="1"/>
</dbReference>
<organism evidence="13 14">
    <name type="scientific">Hydnum rufescens UP504</name>
    <dbReference type="NCBI Taxonomy" id="1448309"/>
    <lineage>
        <taxon>Eukaryota</taxon>
        <taxon>Fungi</taxon>
        <taxon>Dikarya</taxon>
        <taxon>Basidiomycota</taxon>
        <taxon>Agaricomycotina</taxon>
        <taxon>Agaricomycetes</taxon>
        <taxon>Cantharellales</taxon>
        <taxon>Hydnaceae</taxon>
        <taxon>Hydnum</taxon>
    </lineage>
</organism>
<feature type="domain" description="DNA-directed RNA polymerase N-terminal" evidence="12">
    <location>
        <begin position="360"/>
        <end position="680"/>
    </location>
</feature>
<evidence type="ECO:0000256" key="5">
    <source>
        <dbReference type="ARBA" id="ARBA00022695"/>
    </source>
</evidence>
<dbReference type="FunFam" id="1.10.150.20:FF:000041">
    <property type="entry name" value="DNA-directed RNA polymerase"/>
    <property type="match status" value="1"/>
</dbReference>
<dbReference type="GO" id="GO:0001018">
    <property type="term" value="F:mitochondrial promoter sequence-specific DNA binding"/>
    <property type="evidence" value="ECO:0007669"/>
    <property type="project" value="TreeGrafter"/>
</dbReference>
<dbReference type="Gene3D" id="1.10.150.20">
    <property type="entry name" value="5' to 3' exonuclease, C-terminal subdomain"/>
    <property type="match status" value="1"/>
</dbReference>
<keyword evidence="6" id="KW-0809">Transit peptide</keyword>
<dbReference type="OrthoDB" id="276422at2759"/>
<dbReference type="EMBL" id="MU129050">
    <property type="protein sequence ID" value="KAF9508792.1"/>
    <property type="molecule type" value="Genomic_DNA"/>
</dbReference>
<dbReference type="Proteomes" id="UP000886523">
    <property type="component" value="Unassembled WGS sequence"/>
</dbReference>
<comment type="catalytic activity">
    <reaction evidence="9 10">
        <text>RNA(n) + a ribonucleoside 5'-triphosphate = RNA(n+1) + diphosphate</text>
        <dbReference type="Rhea" id="RHEA:21248"/>
        <dbReference type="Rhea" id="RHEA-COMP:14527"/>
        <dbReference type="Rhea" id="RHEA-COMP:17342"/>
        <dbReference type="ChEBI" id="CHEBI:33019"/>
        <dbReference type="ChEBI" id="CHEBI:61557"/>
        <dbReference type="ChEBI" id="CHEBI:140395"/>
        <dbReference type="EC" id="2.7.7.6"/>
    </reaction>
</comment>
<keyword evidence="5 10" id="KW-0548">Nucleotidyltransferase</keyword>
<accession>A0A9P6DPB4</accession>
<dbReference type="Gene3D" id="1.10.287.260">
    <property type="match status" value="1"/>
</dbReference>
<dbReference type="SMART" id="SM01311">
    <property type="entry name" value="RPOL_N"/>
    <property type="match status" value="1"/>
</dbReference>
<evidence type="ECO:0000259" key="12">
    <source>
        <dbReference type="SMART" id="SM01311"/>
    </source>
</evidence>
<dbReference type="GO" id="GO:0034245">
    <property type="term" value="C:mitochondrial DNA-directed RNA polymerase complex"/>
    <property type="evidence" value="ECO:0007669"/>
    <property type="project" value="TreeGrafter"/>
</dbReference>
<evidence type="ECO:0000256" key="10">
    <source>
        <dbReference type="RuleBase" id="RU003805"/>
    </source>
</evidence>
<keyword evidence="4 10" id="KW-0808">Transferase</keyword>
<comment type="subcellular location">
    <subcellularLocation>
        <location evidence="1">Mitochondrion</location>
    </subcellularLocation>
</comment>
<dbReference type="InterPro" id="IPR046950">
    <property type="entry name" value="DNA-dir_Rpol_C_phage-type"/>
</dbReference>
<comment type="similarity">
    <text evidence="2 10">Belongs to the phage and mitochondrial RNA polymerase family.</text>
</comment>
<dbReference type="PANTHER" id="PTHR10102">
    <property type="entry name" value="DNA-DIRECTED RNA POLYMERASE, MITOCHONDRIAL"/>
    <property type="match status" value="1"/>
</dbReference>
<dbReference type="InterPro" id="IPR037159">
    <property type="entry name" value="RNA_POL_N_sf"/>
</dbReference>
<evidence type="ECO:0000256" key="11">
    <source>
        <dbReference type="SAM" id="MobiDB-lite"/>
    </source>
</evidence>
<dbReference type="GO" id="GO:0003899">
    <property type="term" value="F:DNA-directed RNA polymerase activity"/>
    <property type="evidence" value="ECO:0007669"/>
    <property type="project" value="UniProtKB-EC"/>
</dbReference>
<evidence type="ECO:0000256" key="8">
    <source>
        <dbReference type="ARBA" id="ARBA00023163"/>
    </source>
</evidence>
<evidence type="ECO:0000256" key="2">
    <source>
        <dbReference type="ARBA" id="ARBA00009493"/>
    </source>
</evidence>
<feature type="compositionally biased region" description="Acidic residues" evidence="11">
    <location>
        <begin position="1252"/>
        <end position="1268"/>
    </location>
</feature>
<evidence type="ECO:0000256" key="6">
    <source>
        <dbReference type="ARBA" id="ARBA00022946"/>
    </source>
</evidence>
<dbReference type="FunFam" id="1.10.287.280:FF:000001">
    <property type="entry name" value="DNA-directed RNA polymerase"/>
    <property type="match status" value="1"/>
</dbReference>
<evidence type="ECO:0000256" key="9">
    <source>
        <dbReference type="ARBA" id="ARBA00048552"/>
    </source>
</evidence>
<gene>
    <name evidence="13" type="ORF">BS47DRAFT_1377680</name>
</gene>
<protein>
    <recommendedName>
        <fullName evidence="10">DNA-directed RNA polymerase</fullName>
        <ecNumber evidence="10">2.7.7.6</ecNumber>
    </recommendedName>
</protein>
<evidence type="ECO:0000256" key="7">
    <source>
        <dbReference type="ARBA" id="ARBA00023128"/>
    </source>
</evidence>
<evidence type="ECO:0000313" key="13">
    <source>
        <dbReference type="EMBL" id="KAF9508792.1"/>
    </source>
</evidence>
<comment type="function">
    <text evidence="10">DNA-dependent RNA polymerase catalyzes the transcription of DNA into RNA using the four ribonucleoside triphosphates as substrates.</text>
</comment>
<keyword evidence="8 10" id="KW-0804">Transcription</keyword>
<evidence type="ECO:0000256" key="4">
    <source>
        <dbReference type="ARBA" id="ARBA00022679"/>
    </source>
</evidence>
<dbReference type="Pfam" id="PF14700">
    <property type="entry name" value="RPOL_N"/>
    <property type="match status" value="1"/>
</dbReference>
<dbReference type="InterPro" id="IPR011990">
    <property type="entry name" value="TPR-like_helical_dom_sf"/>
</dbReference>
<dbReference type="Pfam" id="PF00940">
    <property type="entry name" value="RNA_pol"/>
    <property type="match status" value="1"/>
</dbReference>
<keyword evidence="7" id="KW-0496">Mitochondrion</keyword>
<evidence type="ECO:0000256" key="3">
    <source>
        <dbReference type="ARBA" id="ARBA00022478"/>
    </source>
</evidence>
<dbReference type="InterPro" id="IPR043502">
    <property type="entry name" value="DNA/RNA_pol_sf"/>
</dbReference>
<dbReference type="PROSITE" id="PS00489">
    <property type="entry name" value="RNA_POL_PHAGE_2"/>
    <property type="match status" value="1"/>
</dbReference>
<feature type="compositionally biased region" description="Basic and acidic residues" evidence="11">
    <location>
        <begin position="522"/>
        <end position="535"/>
    </location>
</feature>
<dbReference type="EC" id="2.7.7.6" evidence="10"/>
<feature type="region of interest" description="Disordered" evidence="11">
    <location>
        <begin position="1232"/>
        <end position="1270"/>
    </location>
</feature>
<dbReference type="Gene3D" id="1.10.287.280">
    <property type="match status" value="1"/>
</dbReference>
<evidence type="ECO:0000313" key="14">
    <source>
        <dbReference type="Proteomes" id="UP000886523"/>
    </source>
</evidence>
<proteinExistence type="inferred from homology"/>
<dbReference type="GO" id="GO:0006390">
    <property type="term" value="P:mitochondrial transcription"/>
    <property type="evidence" value="ECO:0007669"/>
    <property type="project" value="TreeGrafter"/>
</dbReference>
<dbReference type="PROSITE" id="PS00900">
    <property type="entry name" value="RNA_POL_PHAGE_1"/>
    <property type="match status" value="1"/>
</dbReference>
<keyword evidence="3 10" id="KW-0240">DNA-directed RNA polymerase</keyword>
<dbReference type="InterPro" id="IPR029262">
    <property type="entry name" value="RPOL_N"/>
</dbReference>